<feature type="domain" description="Tyr recombinase" evidence="2">
    <location>
        <begin position="9"/>
        <end position="127"/>
    </location>
</feature>
<dbReference type="PROSITE" id="PS51898">
    <property type="entry name" value="TYR_RECOMBINASE"/>
    <property type="match status" value="1"/>
</dbReference>
<dbReference type="EMBL" id="QOCW01000045">
    <property type="protein sequence ID" value="RBW67289.1"/>
    <property type="molecule type" value="Genomic_DNA"/>
</dbReference>
<dbReference type="Pfam" id="PF00589">
    <property type="entry name" value="Phage_integrase"/>
    <property type="match status" value="1"/>
</dbReference>
<dbReference type="InterPro" id="IPR013762">
    <property type="entry name" value="Integrase-like_cat_sf"/>
</dbReference>
<keyword evidence="1" id="KW-0233">DNA recombination</keyword>
<feature type="non-terminal residue" evidence="3">
    <location>
        <position position="127"/>
    </location>
</feature>
<sequence length="127" mass="14824">MRKRAGASTVEPIRDPEKIREMKEYLLHKSYRDYFLFTFGINSGLRISDILLLRAMDVTHTTHLKVREQKTGHIRKVKMPSALQNEIERYTHRMAPSDFLFPSRQGDKPISRVQAWNIINEAAREAG</sequence>
<gene>
    <name evidence="3" type="ORF">DS031_23090</name>
</gene>
<evidence type="ECO:0000256" key="1">
    <source>
        <dbReference type="ARBA" id="ARBA00023172"/>
    </source>
</evidence>
<keyword evidence="4" id="KW-1185">Reference proteome</keyword>
<dbReference type="OrthoDB" id="9788852at2"/>
<dbReference type="Gene3D" id="1.10.443.10">
    <property type="entry name" value="Intergrase catalytic core"/>
    <property type="match status" value="1"/>
</dbReference>
<organism evidence="3 4">
    <name type="scientific">Bacillus taeanensis</name>
    <dbReference type="NCBI Taxonomy" id="273032"/>
    <lineage>
        <taxon>Bacteria</taxon>
        <taxon>Bacillati</taxon>
        <taxon>Bacillota</taxon>
        <taxon>Bacilli</taxon>
        <taxon>Bacillales</taxon>
        <taxon>Bacillaceae</taxon>
        <taxon>Bacillus</taxon>
    </lineage>
</organism>
<reference evidence="3 4" key="1">
    <citation type="submission" date="2018-07" db="EMBL/GenBank/DDBJ databases">
        <title>Lottiidibacillus patelloidae gen. nov., sp. nov., isolated from the intestinal tract of a marine limpet and the reclassification of B. taeanensis BH030017T, B. algicola KMM 3737T and B. hwajinpoensis SW-72T as genus Lottiidibacillus.</title>
        <authorList>
            <person name="Liu R."/>
            <person name="Huang Z."/>
        </authorList>
    </citation>
    <scope>NUCLEOTIDE SEQUENCE [LARGE SCALE GENOMIC DNA]</scope>
    <source>
        <strain evidence="3 4">BH030017</strain>
    </source>
</reference>
<dbReference type="SUPFAM" id="SSF56349">
    <property type="entry name" value="DNA breaking-rejoining enzymes"/>
    <property type="match status" value="1"/>
</dbReference>
<proteinExistence type="predicted"/>
<comment type="caution">
    <text evidence="3">The sequence shown here is derived from an EMBL/GenBank/DDBJ whole genome shotgun (WGS) entry which is preliminary data.</text>
</comment>
<dbReference type="InterPro" id="IPR011010">
    <property type="entry name" value="DNA_brk_join_enz"/>
</dbReference>
<dbReference type="GO" id="GO:0003677">
    <property type="term" value="F:DNA binding"/>
    <property type="evidence" value="ECO:0007669"/>
    <property type="project" value="InterPro"/>
</dbReference>
<accession>A0A366XR91</accession>
<evidence type="ECO:0000259" key="2">
    <source>
        <dbReference type="PROSITE" id="PS51898"/>
    </source>
</evidence>
<dbReference type="GO" id="GO:0006310">
    <property type="term" value="P:DNA recombination"/>
    <property type="evidence" value="ECO:0007669"/>
    <property type="project" value="UniProtKB-KW"/>
</dbReference>
<evidence type="ECO:0000313" key="4">
    <source>
        <dbReference type="Proteomes" id="UP000253314"/>
    </source>
</evidence>
<name>A0A366XR91_9BACI</name>
<dbReference type="AlphaFoldDB" id="A0A366XR91"/>
<protein>
    <submittedName>
        <fullName evidence="3">Site-specific integrase</fullName>
    </submittedName>
</protein>
<dbReference type="InterPro" id="IPR002104">
    <property type="entry name" value="Integrase_catalytic"/>
</dbReference>
<evidence type="ECO:0000313" key="3">
    <source>
        <dbReference type="EMBL" id="RBW67289.1"/>
    </source>
</evidence>
<dbReference type="RefSeq" id="WP_113808514.1">
    <property type="nucleotide sequence ID" value="NZ_QOCW01000045.1"/>
</dbReference>
<dbReference type="GO" id="GO:0015074">
    <property type="term" value="P:DNA integration"/>
    <property type="evidence" value="ECO:0007669"/>
    <property type="project" value="InterPro"/>
</dbReference>
<dbReference type="Proteomes" id="UP000253314">
    <property type="component" value="Unassembled WGS sequence"/>
</dbReference>